<name>A0AC61RWP3_9FIRM</name>
<comment type="caution">
    <text evidence="1">The sequence shown here is derived from an EMBL/GenBank/DDBJ whole genome shotgun (WGS) entry which is preliminary data.</text>
</comment>
<accession>A0AC61RWP3</accession>
<dbReference type="EMBL" id="SRYA01000017">
    <property type="protein sequence ID" value="TGY96390.1"/>
    <property type="molecule type" value="Genomic_DNA"/>
</dbReference>
<keyword evidence="2" id="KW-1185">Reference proteome</keyword>
<organism evidence="1 2">
    <name type="scientific">Petralouisia muris</name>
    <dbReference type="NCBI Taxonomy" id="3032872"/>
    <lineage>
        <taxon>Bacteria</taxon>
        <taxon>Bacillati</taxon>
        <taxon>Bacillota</taxon>
        <taxon>Clostridia</taxon>
        <taxon>Lachnospirales</taxon>
        <taxon>Lachnospiraceae</taxon>
        <taxon>Petralouisia</taxon>
    </lineage>
</organism>
<dbReference type="Proteomes" id="UP000304953">
    <property type="component" value="Unassembled WGS sequence"/>
</dbReference>
<gene>
    <name evidence="1" type="ORF">E5329_10220</name>
</gene>
<evidence type="ECO:0000313" key="1">
    <source>
        <dbReference type="EMBL" id="TGY96390.1"/>
    </source>
</evidence>
<proteinExistence type="predicted"/>
<evidence type="ECO:0000313" key="2">
    <source>
        <dbReference type="Proteomes" id="UP000304953"/>
    </source>
</evidence>
<protein>
    <submittedName>
        <fullName evidence="1">Uncharacterized protein</fullName>
    </submittedName>
</protein>
<sequence length="306" mass="35759">MKSRVLRVKDYREVDVKSLLKPFVLDGEALEAELRRLTNPYIRWENGTTVSPGDQVVCRLASDCPRFQKEKVRFVAGSSMFHKDLEDMSIGMEVGETRETILPEGKVSLTLTGVMNRVVPEPRDEMVEKLGLEGVHTVAAYRTYLLEQQKAAAFQEDSYDALNHLMREVINGSEFVLNREDWAEAINRELDRCRKLCRQEGMVLEKMTPEQFKGRIPVKSYHELVAMLQYDGWDKLCRYLLGCRYAENDGFRVREAEYREFIADYVRSWHVSEENAREANPYDSFIFNEYAGHAYTVLKEYIRKFY</sequence>
<reference evidence="1" key="1">
    <citation type="submission" date="2019-04" db="EMBL/GenBank/DDBJ databases">
        <title>Microbes associate with the intestines of laboratory mice.</title>
        <authorList>
            <person name="Navarre W."/>
            <person name="Wong E."/>
            <person name="Huang K."/>
            <person name="Tropini C."/>
            <person name="Ng K."/>
            <person name="Yu B."/>
        </authorList>
    </citation>
    <scope>NUCLEOTIDE SEQUENCE</scope>
    <source>
        <strain evidence="1">NM01_1-7b</strain>
    </source>
</reference>